<reference evidence="4" key="1">
    <citation type="submission" date="2025-08" db="UniProtKB">
        <authorList>
            <consortium name="RefSeq"/>
        </authorList>
    </citation>
    <scope>IDENTIFICATION</scope>
    <source>
        <strain evidence="4">Airmid</strain>
    </source>
</reference>
<dbReference type="Proteomes" id="UP000515146">
    <property type="component" value="Unplaced"/>
</dbReference>
<evidence type="ECO:0000259" key="2">
    <source>
        <dbReference type="Pfam" id="PF23578"/>
    </source>
</evidence>
<dbReference type="Pfam" id="PF23578">
    <property type="entry name" value="DGKI"/>
    <property type="match status" value="1"/>
</dbReference>
<keyword evidence="3" id="KW-1185">Reference proteome</keyword>
<proteinExistence type="predicted"/>
<evidence type="ECO:0000313" key="3">
    <source>
        <dbReference type="Proteomes" id="UP000515146"/>
    </source>
</evidence>
<dbReference type="KEGG" id="dpte:113795246"/>
<protein>
    <submittedName>
        <fullName evidence="4">Eye-specific diacylglycerol kinase-like</fullName>
    </submittedName>
</protein>
<gene>
    <name evidence="4" type="primary">LOC113795246</name>
</gene>
<dbReference type="OMA" id="FLDCECL"/>
<feature type="region of interest" description="Disordered" evidence="1">
    <location>
        <begin position="165"/>
        <end position="185"/>
    </location>
</feature>
<dbReference type="InterPro" id="IPR056383">
    <property type="entry name" value="DGKI-like_dom"/>
</dbReference>
<evidence type="ECO:0000256" key="1">
    <source>
        <dbReference type="SAM" id="MobiDB-lite"/>
    </source>
</evidence>
<evidence type="ECO:0000313" key="4">
    <source>
        <dbReference type="RefSeq" id="XP_027201239.1"/>
    </source>
</evidence>
<sequence length="185" mass="20868">MNEKLVNFWRSFLPLLQAGGHGTIIAQCRNANIITWRTIPMQVDGEPCRLLPSIINLELRNKANIVANTKTFEHKRQMPALEKITLKIRKLNLNDYETYHYDKEKLKEISTVLGTITIDQIMELSNVRIRINEMMKEKGLRRPSSDLTAVAAAAVGNVTPITAMSTGQSSQLPTCFENESSPNET</sequence>
<accession>A0A6P6Y9I5</accession>
<dbReference type="OrthoDB" id="6419817at2759"/>
<feature type="domain" description="Diacylglycerol kinase iota-like" evidence="2">
    <location>
        <begin position="82"/>
        <end position="140"/>
    </location>
</feature>
<feature type="non-terminal residue" evidence="4">
    <location>
        <position position="185"/>
    </location>
</feature>
<organism evidence="3 4">
    <name type="scientific">Dermatophagoides pteronyssinus</name>
    <name type="common">European house dust mite</name>
    <dbReference type="NCBI Taxonomy" id="6956"/>
    <lineage>
        <taxon>Eukaryota</taxon>
        <taxon>Metazoa</taxon>
        <taxon>Ecdysozoa</taxon>
        <taxon>Arthropoda</taxon>
        <taxon>Chelicerata</taxon>
        <taxon>Arachnida</taxon>
        <taxon>Acari</taxon>
        <taxon>Acariformes</taxon>
        <taxon>Sarcoptiformes</taxon>
        <taxon>Astigmata</taxon>
        <taxon>Psoroptidia</taxon>
        <taxon>Analgoidea</taxon>
        <taxon>Pyroglyphidae</taxon>
        <taxon>Dermatophagoidinae</taxon>
        <taxon>Dermatophagoides</taxon>
    </lineage>
</organism>
<name>A0A6P6Y9I5_DERPT</name>
<dbReference type="RefSeq" id="XP_027201239.1">
    <property type="nucleotide sequence ID" value="XM_027345438.1"/>
</dbReference>
<dbReference type="AlphaFoldDB" id="A0A6P6Y9I5"/>
<dbReference type="InParanoid" id="A0A6P6Y9I5"/>